<dbReference type="OrthoDB" id="2148962at2"/>
<sequence>MDRALDKDNLQIKPDSFAQAAVSANKRLKKENDLHYLKHQLKLYVAAVYMAEDFNRAESASNKKLKHDQVNRLQEKLIERRLD</sequence>
<dbReference type="HOGENOM" id="CLU_192171_1_0_9"/>
<dbReference type="STRING" id="336988.NT96_05730"/>
<dbReference type="AlphaFoldDB" id="G9WJA4"/>
<gene>
    <name evidence="1" type="ORF">OKIT_0597</name>
</gene>
<evidence type="ECO:0000313" key="1">
    <source>
        <dbReference type="EMBL" id="EHN58710.1"/>
    </source>
</evidence>
<proteinExistence type="predicted"/>
<organism evidence="1 2">
    <name type="scientific">Oenococcus kitaharae DSM 17330</name>
    <dbReference type="NCBI Taxonomy" id="1045004"/>
    <lineage>
        <taxon>Bacteria</taxon>
        <taxon>Bacillati</taxon>
        <taxon>Bacillota</taxon>
        <taxon>Bacilli</taxon>
        <taxon>Lactobacillales</taxon>
        <taxon>Lactobacillaceae</taxon>
        <taxon>Oenococcus</taxon>
    </lineage>
</organism>
<protein>
    <submittedName>
        <fullName evidence="1">Uncharacterized protein</fullName>
    </submittedName>
</protein>
<dbReference type="EMBL" id="AFVZ01000001">
    <property type="protein sequence ID" value="EHN58710.1"/>
    <property type="molecule type" value="Genomic_DNA"/>
</dbReference>
<comment type="caution">
    <text evidence="1">The sequence shown here is derived from an EMBL/GenBank/DDBJ whole genome shotgun (WGS) entry which is preliminary data.</text>
</comment>
<name>G9WJA4_9LACO</name>
<accession>G9WJA4</accession>
<evidence type="ECO:0000313" key="2">
    <source>
        <dbReference type="Proteomes" id="UP000004959"/>
    </source>
</evidence>
<keyword evidence="2" id="KW-1185">Reference proteome</keyword>
<dbReference type="RefSeq" id="WP_007745174.1">
    <property type="nucleotide sequence ID" value="NZ_CM001398.1"/>
</dbReference>
<reference evidence="1 2" key="1">
    <citation type="journal article" date="2012" name="PLoS ONE">
        <title>Functional divergence in the genus oenococcus as predicted by genome sequencing of the newly-described species, Oenococcus kitaharae.</title>
        <authorList>
            <person name="Borneman A.R."/>
            <person name="McCarthy J.M."/>
            <person name="Chambers P.J."/>
            <person name="Bartowsky E.J."/>
        </authorList>
    </citation>
    <scope>NUCLEOTIDE SEQUENCE [LARGE SCALE GENOMIC DNA]</scope>
    <source>
        <strain evidence="2">DSM17330</strain>
    </source>
</reference>
<dbReference type="PATRIC" id="fig|1045004.4.peg.597"/>
<dbReference type="Proteomes" id="UP000004959">
    <property type="component" value="Chromosome"/>
</dbReference>